<name>A0AAU7Q213_9RICK</name>
<dbReference type="RefSeq" id="WP_349967579.1">
    <property type="nucleotide sequence ID" value="NZ_CP157942.1"/>
</dbReference>
<reference evidence="1" key="1">
    <citation type="submission" date="2024-06" db="EMBL/GenBank/DDBJ databases">
        <authorList>
            <person name="Dussert Y."/>
            <person name="Peccoud J."/>
            <person name="Pigeault R."/>
        </authorList>
    </citation>
    <scope>NUCLEOTIDE SEQUENCE</scope>
    <source>
        <strain evidence="1">WArc</strain>
    </source>
</reference>
<dbReference type="EMBL" id="CP157942">
    <property type="protein sequence ID" value="XBS67107.1"/>
    <property type="molecule type" value="Genomic_DNA"/>
</dbReference>
<evidence type="ECO:0000313" key="1">
    <source>
        <dbReference type="EMBL" id="XBS67054.1"/>
    </source>
</evidence>
<gene>
    <name evidence="1" type="ORF">ABLO99_07870</name>
    <name evidence="2" type="ORF">ABLO99_08210</name>
</gene>
<proteinExistence type="predicted"/>
<protein>
    <submittedName>
        <fullName evidence="1">Uncharacterized protein</fullName>
    </submittedName>
</protein>
<sequence length="51" mass="6126">MGQKEVTPNLMVNPFEQSCIRLRKKPMLELSLRGICEKRLNTHRPKWYEII</sequence>
<dbReference type="AlphaFoldDB" id="A0AAU7Q213"/>
<evidence type="ECO:0000313" key="2">
    <source>
        <dbReference type="EMBL" id="XBS67107.1"/>
    </source>
</evidence>
<organism evidence="1">
    <name type="scientific">Wolbachia endosymbiont of Armadillidium arcangelii</name>
    <dbReference type="NCBI Taxonomy" id="3158571"/>
    <lineage>
        <taxon>Bacteria</taxon>
        <taxon>Pseudomonadati</taxon>
        <taxon>Pseudomonadota</taxon>
        <taxon>Alphaproteobacteria</taxon>
        <taxon>Rickettsiales</taxon>
        <taxon>Anaplasmataceae</taxon>
        <taxon>Wolbachieae</taxon>
        <taxon>Wolbachia</taxon>
    </lineage>
</organism>
<dbReference type="EMBL" id="CP157942">
    <property type="protein sequence ID" value="XBS67054.1"/>
    <property type="molecule type" value="Genomic_DNA"/>
</dbReference>
<accession>A0AAU7Q213</accession>